<evidence type="ECO:0000256" key="6">
    <source>
        <dbReference type="SAM" id="Phobius"/>
    </source>
</evidence>
<proteinExistence type="predicted"/>
<gene>
    <name evidence="7" type="ORF">BAUCODRAFT_38851</name>
</gene>
<dbReference type="GeneID" id="19113645"/>
<organism evidence="7 8">
    <name type="scientific">Baudoinia panamericana (strain UAMH 10762)</name>
    <name type="common">Angels' share fungus</name>
    <name type="synonym">Baudoinia compniacensis (strain UAMH 10762)</name>
    <dbReference type="NCBI Taxonomy" id="717646"/>
    <lineage>
        <taxon>Eukaryota</taxon>
        <taxon>Fungi</taxon>
        <taxon>Dikarya</taxon>
        <taxon>Ascomycota</taxon>
        <taxon>Pezizomycotina</taxon>
        <taxon>Dothideomycetes</taxon>
        <taxon>Dothideomycetidae</taxon>
        <taxon>Mycosphaerellales</taxon>
        <taxon>Teratosphaeriaceae</taxon>
        <taxon>Baudoinia</taxon>
    </lineage>
</organism>
<dbReference type="Proteomes" id="UP000011761">
    <property type="component" value="Unassembled WGS sequence"/>
</dbReference>
<evidence type="ECO:0000256" key="1">
    <source>
        <dbReference type="ARBA" id="ARBA00004167"/>
    </source>
</evidence>
<dbReference type="RefSeq" id="XP_007680901.1">
    <property type="nucleotide sequence ID" value="XM_007682711.1"/>
</dbReference>
<evidence type="ECO:0000256" key="2">
    <source>
        <dbReference type="ARBA" id="ARBA00022692"/>
    </source>
</evidence>
<dbReference type="OMA" id="CCSQDAC"/>
<dbReference type="InterPro" id="IPR051694">
    <property type="entry name" value="Immunoregulatory_rcpt-like"/>
</dbReference>
<accession>M2MYJ3</accession>
<evidence type="ECO:0000256" key="4">
    <source>
        <dbReference type="ARBA" id="ARBA00023136"/>
    </source>
</evidence>
<evidence type="ECO:0000256" key="5">
    <source>
        <dbReference type="SAM" id="MobiDB-lite"/>
    </source>
</evidence>
<keyword evidence="3 6" id="KW-1133">Transmembrane helix</keyword>
<protein>
    <recommendedName>
        <fullName evidence="9">Mid2 domain-containing protein</fullName>
    </recommendedName>
</protein>
<dbReference type="GO" id="GO:0016020">
    <property type="term" value="C:membrane"/>
    <property type="evidence" value="ECO:0007669"/>
    <property type="project" value="UniProtKB-SubCell"/>
</dbReference>
<evidence type="ECO:0000256" key="3">
    <source>
        <dbReference type="ARBA" id="ARBA00022989"/>
    </source>
</evidence>
<keyword evidence="4 6" id="KW-0472">Membrane</keyword>
<dbReference type="GO" id="GO:0071944">
    <property type="term" value="C:cell periphery"/>
    <property type="evidence" value="ECO:0007669"/>
    <property type="project" value="UniProtKB-ARBA"/>
</dbReference>
<feature type="transmembrane region" description="Helical" evidence="6">
    <location>
        <begin position="158"/>
        <end position="183"/>
    </location>
</feature>
<dbReference type="PROSITE" id="PS51257">
    <property type="entry name" value="PROKAR_LIPOPROTEIN"/>
    <property type="match status" value="1"/>
</dbReference>
<dbReference type="PANTHER" id="PTHR15549">
    <property type="entry name" value="PAIRED IMMUNOGLOBULIN-LIKE TYPE 2 RECEPTOR"/>
    <property type="match status" value="1"/>
</dbReference>
<feature type="compositionally biased region" description="Polar residues" evidence="5">
    <location>
        <begin position="218"/>
        <end position="231"/>
    </location>
</feature>
<keyword evidence="2 6" id="KW-0812">Transmembrane</keyword>
<dbReference type="KEGG" id="bcom:BAUCODRAFT_38851"/>
<dbReference type="EMBL" id="KB445563">
    <property type="protein sequence ID" value="EMC91729.1"/>
    <property type="molecule type" value="Genomic_DNA"/>
</dbReference>
<feature type="region of interest" description="Disordered" evidence="5">
    <location>
        <begin position="190"/>
        <end position="300"/>
    </location>
</feature>
<name>M2MYJ3_BAUPA</name>
<dbReference type="AlphaFoldDB" id="M2MYJ3"/>
<feature type="compositionally biased region" description="Basic and acidic residues" evidence="5">
    <location>
        <begin position="260"/>
        <end position="274"/>
    </location>
</feature>
<reference evidence="7 8" key="1">
    <citation type="journal article" date="2012" name="PLoS Pathog.">
        <title>Diverse lifestyles and strategies of plant pathogenesis encoded in the genomes of eighteen Dothideomycetes fungi.</title>
        <authorList>
            <person name="Ohm R.A."/>
            <person name="Feau N."/>
            <person name="Henrissat B."/>
            <person name="Schoch C.L."/>
            <person name="Horwitz B.A."/>
            <person name="Barry K.W."/>
            <person name="Condon B.J."/>
            <person name="Copeland A.C."/>
            <person name="Dhillon B."/>
            <person name="Glaser F."/>
            <person name="Hesse C.N."/>
            <person name="Kosti I."/>
            <person name="LaButti K."/>
            <person name="Lindquist E.A."/>
            <person name="Lucas S."/>
            <person name="Salamov A.A."/>
            <person name="Bradshaw R.E."/>
            <person name="Ciuffetti L."/>
            <person name="Hamelin R.C."/>
            <person name="Kema G.H.J."/>
            <person name="Lawrence C."/>
            <person name="Scott J.A."/>
            <person name="Spatafora J.W."/>
            <person name="Turgeon B.G."/>
            <person name="de Wit P.J.G.M."/>
            <person name="Zhong S."/>
            <person name="Goodwin S.B."/>
            <person name="Grigoriev I.V."/>
        </authorList>
    </citation>
    <scope>NUCLEOTIDE SEQUENCE [LARGE SCALE GENOMIC DNA]</scope>
    <source>
        <strain evidence="7 8">UAMH 10762</strain>
    </source>
</reference>
<evidence type="ECO:0000313" key="7">
    <source>
        <dbReference type="EMBL" id="EMC91729.1"/>
    </source>
</evidence>
<keyword evidence="8" id="KW-1185">Reference proteome</keyword>
<dbReference type="HOGENOM" id="CLU_927448_0_0_1"/>
<comment type="subcellular location">
    <subcellularLocation>
        <location evidence="1">Membrane</location>
        <topology evidence="1">Single-pass membrane protein</topology>
    </subcellularLocation>
</comment>
<dbReference type="OrthoDB" id="3692311at2759"/>
<evidence type="ECO:0008006" key="9">
    <source>
        <dbReference type="Google" id="ProtNLM"/>
    </source>
</evidence>
<evidence type="ECO:0000313" key="8">
    <source>
        <dbReference type="Proteomes" id="UP000011761"/>
    </source>
</evidence>
<sequence length="300" mass="30610">MATPRMSCPSGGSFYACNGGSNFVGCCLNDPCTNGCSAGSLVSTSFDPSQFGEIPDQACGVGQSTSFFTCIYASQNNATFWGCCSANPCAAGSCPSSNLVGTVLNSNPALAAPFLMLNSSYATTASSSGTTAFATSTGNATASIVPASSEAQDSSTDVGAIAGGVVAGVVVLTALLLLLIFILRRRRKVATGPNANPHPPVEMRDSSQKGAADPYLSATKSPAFSSWTAGSTARPYSPGPPSYGGPQGYNPDGTYQQDVFAKHVSYELPGEHGQAELPSNERFQHGKPGTGLGIVAEDRQ</sequence>
<dbReference type="eggNOG" id="ENOG502SDAI">
    <property type="taxonomic scope" value="Eukaryota"/>
</dbReference>